<proteinExistence type="predicted"/>
<dbReference type="Proteomes" id="UP001165960">
    <property type="component" value="Unassembled WGS sequence"/>
</dbReference>
<protein>
    <submittedName>
        <fullName evidence="1">Uncharacterized protein</fullName>
    </submittedName>
</protein>
<evidence type="ECO:0000313" key="2">
    <source>
        <dbReference type="Proteomes" id="UP001165960"/>
    </source>
</evidence>
<evidence type="ECO:0000313" key="1">
    <source>
        <dbReference type="EMBL" id="KAJ9068755.1"/>
    </source>
</evidence>
<sequence>MPWAGVIKDVVTVAIILQLVSHIRRWNYYQREGVTGKRTCQNVRIDNSPSLETQAQEQESNPDPGSPQAAGPMDCGTARPHFFGIKPLQADAKNDGPCSETGQADEILHQVE</sequence>
<gene>
    <name evidence="1" type="ORF">DSO57_1025419</name>
</gene>
<organism evidence="1 2">
    <name type="scientific">Entomophthora muscae</name>
    <dbReference type="NCBI Taxonomy" id="34485"/>
    <lineage>
        <taxon>Eukaryota</taxon>
        <taxon>Fungi</taxon>
        <taxon>Fungi incertae sedis</taxon>
        <taxon>Zoopagomycota</taxon>
        <taxon>Entomophthoromycotina</taxon>
        <taxon>Entomophthoromycetes</taxon>
        <taxon>Entomophthorales</taxon>
        <taxon>Entomophthoraceae</taxon>
        <taxon>Entomophthora</taxon>
    </lineage>
</organism>
<keyword evidence="2" id="KW-1185">Reference proteome</keyword>
<reference evidence="1" key="1">
    <citation type="submission" date="2022-04" db="EMBL/GenBank/DDBJ databases">
        <title>Genome of the entomopathogenic fungus Entomophthora muscae.</title>
        <authorList>
            <person name="Elya C."/>
            <person name="Lovett B.R."/>
            <person name="Lee E."/>
            <person name="Macias A.M."/>
            <person name="Hajek A.E."/>
            <person name="De Bivort B.L."/>
            <person name="Kasson M.T."/>
            <person name="De Fine Licht H.H."/>
            <person name="Stajich J.E."/>
        </authorList>
    </citation>
    <scope>NUCLEOTIDE SEQUENCE</scope>
    <source>
        <strain evidence="1">Berkeley</strain>
    </source>
</reference>
<accession>A0ACC2T2M6</accession>
<name>A0ACC2T2M6_9FUNG</name>
<comment type="caution">
    <text evidence="1">The sequence shown here is derived from an EMBL/GenBank/DDBJ whole genome shotgun (WGS) entry which is preliminary data.</text>
</comment>
<dbReference type="EMBL" id="QTSX02003693">
    <property type="protein sequence ID" value="KAJ9068755.1"/>
    <property type="molecule type" value="Genomic_DNA"/>
</dbReference>